<protein>
    <recommendedName>
        <fullName evidence="3">Phage tail protein</fullName>
    </recommendedName>
</protein>
<dbReference type="Pfam" id="PF05489">
    <property type="entry name" value="Phage_tail_X"/>
    <property type="match status" value="1"/>
</dbReference>
<dbReference type="EMBL" id="RJLR01000059">
    <property type="protein sequence ID" value="RNM02096.1"/>
    <property type="molecule type" value="Genomic_DNA"/>
</dbReference>
<dbReference type="InterPro" id="IPR008861">
    <property type="entry name" value="GpX-like"/>
</dbReference>
<name>A0A3N0FPQ8_9GAMM</name>
<accession>A0A3N0FPQ8</accession>
<comment type="caution">
    <text evidence="1">The sequence shown here is derived from an EMBL/GenBank/DDBJ whole genome shotgun (WGS) entry which is preliminary data.</text>
</comment>
<dbReference type="Proteomes" id="UP000276061">
    <property type="component" value="Unassembled WGS sequence"/>
</dbReference>
<evidence type="ECO:0000313" key="2">
    <source>
        <dbReference type="Proteomes" id="UP000276061"/>
    </source>
</evidence>
<organism evidence="1 2">
    <name type="scientific">Dickeya undicola</name>
    <dbReference type="NCBI Taxonomy" id="1577887"/>
    <lineage>
        <taxon>Bacteria</taxon>
        <taxon>Pseudomonadati</taxon>
        <taxon>Pseudomonadota</taxon>
        <taxon>Gammaproteobacteria</taxon>
        <taxon>Enterobacterales</taxon>
        <taxon>Pectobacteriaceae</taxon>
        <taxon>Dickeya</taxon>
    </lineage>
</organism>
<gene>
    <name evidence="1" type="ORF">EF878_20510</name>
</gene>
<evidence type="ECO:0008006" key="3">
    <source>
        <dbReference type="Google" id="ProtNLM"/>
    </source>
</evidence>
<evidence type="ECO:0000313" key="1">
    <source>
        <dbReference type="EMBL" id="RNM02096.1"/>
    </source>
</evidence>
<dbReference type="AlphaFoldDB" id="A0A3N0FPQ8"/>
<sequence>MFIEHITKAGERWDSIAYTYYGDALGYDRIIAANPHVAITPVLPSGIVLAIPVIEPADVNNVEDTPPWLR</sequence>
<dbReference type="RefSeq" id="WP_123253420.1">
    <property type="nucleotide sequence ID" value="NZ_RJLR01000059.1"/>
</dbReference>
<proteinExistence type="predicted"/>
<reference evidence="1 2" key="1">
    <citation type="submission" date="2018-11" db="EMBL/GenBank/DDBJ databases">
        <title>Characterization of surface water Dickeya isolates.</title>
        <authorList>
            <person name="Van Gijsegem F."/>
            <person name="Pedron J."/>
        </authorList>
    </citation>
    <scope>NUCLEOTIDE SEQUENCE [LARGE SCALE GENOMIC DNA]</scope>
    <source>
        <strain evidence="1 2">FVG1-MFV-O17</strain>
    </source>
</reference>
<dbReference type="OrthoDB" id="8602627at2"/>